<dbReference type="EMBL" id="WHNP01000045">
    <property type="protein sequence ID" value="MPW21551.1"/>
    <property type="molecule type" value="Genomic_DNA"/>
</dbReference>
<protein>
    <recommendedName>
        <fullName evidence="3">DUF2946 domain-containing protein</fullName>
    </recommendedName>
</protein>
<dbReference type="RefSeq" id="WP_152765410.1">
    <property type="nucleotide sequence ID" value="NZ_WHNP01000045.1"/>
</dbReference>
<gene>
    <name evidence="1" type="ORF">GCT13_32945</name>
</gene>
<evidence type="ECO:0008006" key="3">
    <source>
        <dbReference type="Google" id="ProtNLM"/>
    </source>
</evidence>
<reference evidence="1 2" key="1">
    <citation type="submission" date="2019-10" db="EMBL/GenBank/DDBJ databases">
        <title>Paraburkholderia sp. isolated from nodules of Mimosa pudica from Brazilian Atlantic Forest soils.</title>
        <authorList>
            <person name="Paulitsch F."/>
            <person name="Hungria M."/>
            <person name="Dall'Agnol R."/>
        </authorList>
    </citation>
    <scope>NUCLEOTIDE SEQUENCE [LARGE SCALE GENOMIC DNA]</scope>
    <source>
        <strain evidence="1 2">CNPSo 3157</strain>
    </source>
</reference>
<keyword evidence="2" id="KW-1185">Reference proteome</keyword>
<evidence type="ECO:0000313" key="2">
    <source>
        <dbReference type="Proteomes" id="UP000484381"/>
    </source>
</evidence>
<comment type="caution">
    <text evidence="1">The sequence shown here is derived from an EMBL/GenBank/DDBJ whole genome shotgun (WGS) entry which is preliminary data.</text>
</comment>
<proteinExistence type="predicted"/>
<dbReference type="AlphaFoldDB" id="A0A7X1TJK0"/>
<accession>A0A7X1TJK0</accession>
<evidence type="ECO:0000313" key="1">
    <source>
        <dbReference type="EMBL" id="MPW21551.1"/>
    </source>
</evidence>
<sequence length="114" mass="12194">MWLMVFALLASQLLELAESPEPVAANCSAVKGEGARQYTFPDSFRVCDYCDIVAQQAIAVPSVPVLDIAAILLATLLTLALAPLARIDDSPARASRCTEPEASRECSTPLQNQC</sequence>
<dbReference type="Proteomes" id="UP000484381">
    <property type="component" value="Unassembled WGS sequence"/>
</dbReference>
<organism evidence="1 2">
    <name type="scientific">Paraburkholderia franconis</name>
    <dbReference type="NCBI Taxonomy" id="2654983"/>
    <lineage>
        <taxon>Bacteria</taxon>
        <taxon>Pseudomonadati</taxon>
        <taxon>Pseudomonadota</taxon>
        <taxon>Betaproteobacteria</taxon>
        <taxon>Burkholderiales</taxon>
        <taxon>Burkholderiaceae</taxon>
        <taxon>Paraburkholderia</taxon>
    </lineage>
</organism>
<name>A0A7X1TJK0_9BURK</name>